<keyword evidence="3" id="KW-0238">DNA-binding</keyword>
<dbReference type="Gene3D" id="3.40.1810.10">
    <property type="entry name" value="Transcription factor, MADS-box"/>
    <property type="match status" value="1"/>
</dbReference>
<dbReference type="EMBL" id="JABFAA010347415">
    <property type="protein sequence ID" value="MBA0702032.1"/>
    <property type="molecule type" value="Genomic_DNA"/>
</dbReference>
<keyword evidence="5" id="KW-0539">Nucleus</keyword>
<evidence type="ECO:0000256" key="2">
    <source>
        <dbReference type="ARBA" id="ARBA00023015"/>
    </source>
</evidence>
<dbReference type="InterPro" id="IPR036879">
    <property type="entry name" value="TF_MADSbox_sf"/>
</dbReference>
<dbReference type="GO" id="GO:0046983">
    <property type="term" value="F:protein dimerization activity"/>
    <property type="evidence" value="ECO:0007669"/>
    <property type="project" value="InterPro"/>
</dbReference>
<dbReference type="AlphaFoldDB" id="A0A7J8YRP7"/>
<dbReference type="InterPro" id="IPR002100">
    <property type="entry name" value="TF_MADSbox"/>
</dbReference>
<dbReference type="Proteomes" id="UP000593577">
    <property type="component" value="Unassembled WGS sequence"/>
</dbReference>
<feature type="domain" description="MADS-box" evidence="6">
    <location>
        <begin position="1"/>
        <end position="61"/>
    </location>
</feature>
<accession>A0A7J8YRP7</accession>
<keyword evidence="8" id="KW-1185">Reference proteome</keyword>
<dbReference type="PANTHER" id="PTHR48019">
    <property type="entry name" value="SERUM RESPONSE FACTOR HOMOLOG"/>
    <property type="match status" value="1"/>
</dbReference>
<dbReference type="GO" id="GO:0005634">
    <property type="term" value="C:nucleus"/>
    <property type="evidence" value="ECO:0007669"/>
    <property type="project" value="UniProtKB-SubCell"/>
</dbReference>
<comment type="subcellular location">
    <subcellularLocation>
        <location evidence="1">Nucleus</location>
    </subcellularLocation>
</comment>
<dbReference type="GO" id="GO:0045944">
    <property type="term" value="P:positive regulation of transcription by RNA polymerase II"/>
    <property type="evidence" value="ECO:0007669"/>
    <property type="project" value="InterPro"/>
</dbReference>
<comment type="caution">
    <text evidence="7">The sequence shown here is derived from an EMBL/GenBank/DDBJ whole genome shotgun (WGS) entry which is preliminary data.</text>
</comment>
<sequence length="86" mass="9588">MTRQRIEIKKIANTAARQVTFSKRRRGLFKKAHELSTLCDAEIALIVFSTTGKLFKYSSTRLLIGSSSLSSPIHTLSLLLLHLAVC</sequence>
<proteinExistence type="predicted"/>
<evidence type="ECO:0000313" key="7">
    <source>
        <dbReference type="EMBL" id="MBA0702032.1"/>
    </source>
</evidence>
<organism evidence="7 8">
    <name type="scientific">Gossypium aridum</name>
    <name type="common">American cotton</name>
    <name type="synonym">Erioxylum aridum</name>
    <dbReference type="NCBI Taxonomy" id="34290"/>
    <lineage>
        <taxon>Eukaryota</taxon>
        <taxon>Viridiplantae</taxon>
        <taxon>Streptophyta</taxon>
        <taxon>Embryophyta</taxon>
        <taxon>Tracheophyta</taxon>
        <taxon>Spermatophyta</taxon>
        <taxon>Magnoliopsida</taxon>
        <taxon>eudicotyledons</taxon>
        <taxon>Gunneridae</taxon>
        <taxon>Pentapetalae</taxon>
        <taxon>rosids</taxon>
        <taxon>malvids</taxon>
        <taxon>Malvales</taxon>
        <taxon>Malvaceae</taxon>
        <taxon>Malvoideae</taxon>
        <taxon>Gossypium</taxon>
    </lineage>
</organism>
<evidence type="ECO:0000256" key="1">
    <source>
        <dbReference type="ARBA" id="ARBA00004123"/>
    </source>
</evidence>
<dbReference type="PROSITE" id="PS50066">
    <property type="entry name" value="MADS_BOX_2"/>
    <property type="match status" value="1"/>
</dbReference>
<evidence type="ECO:0000259" key="6">
    <source>
        <dbReference type="PROSITE" id="PS50066"/>
    </source>
</evidence>
<protein>
    <recommendedName>
        <fullName evidence="6">MADS-box domain-containing protein</fullName>
    </recommendedName>
</protein>
<name>A0A7J8YRP7_GOSAI</name>
<evidence type="ECO:0000256" key="4">
    <source>
        <dbReference type="ARBA" id="ARBA00023163"/>
    </source>
</evidence>
<dbReference type="PRINTS" id="PR00404">
    <property type="entry name" value="MADSDOMAIN"/>
</dbReference>
<dbReference type="GO" id="GO:0000977">
    <property type="term" value="F:RNA polymerase II transcription regulatory region sequence-specific DNA binding"/>
    <property type="evidence" value="ECO:0007669"/>
    <property type="project" value="InterPro"/>
</dbReference>
<dbReference type="SUPFAM" id="SSF55455">
    <property type="entry name" value="SRF-like"/>
    <property type="match status" value="1"/>
</dbReference>
<keyword evidence="2" id="KW-0805">Transcription regulation</keyword>
<dbReference type="InterPro" id="IPR050142">
    <property type="entry name" value="MADS-box/MEF2_TF"/>
</dbReference>
<dbReference type="CDD" id="cd00265">
    <property type="entry name" value="MADS_MEF2_like"/>
    <property type="match status" value="1"/>
</dbReference>
<dbReference type="InterPro" id="IPR033896">
    <property type="entry name" value="MEF2-like_N"/>
</dbReference>
<dbReference type="SMART" id="SM00432">
    <property type="entry name" value="MADS"/>
    <property type="match status" value="1"/>
</dbReference>
<evidence type="ECO:0000256" key="3">
    <source>
        <dbReference type="ARBA" id="ARBA00023125"/>
    </source>
</evidence>
<evidence type="ECO:0000313" key="8">
    <source>
        <dbReference type="Proteomes" id="UP000593577"/>
    </source>
</evidence>
<dbReference type="Pfam" id="PF00319">
    <property type="entry name" value="SRF-TF"/>
    <property type="match status" value="1"/>
</dbReference>
<dbReference type="PROSITE" id="PS00350">
    <property type="entry name" value="MADS_BOX_1"/>
    <property type="match status" value="1"/>
</dbReference>
<evidence type="ECO:0000256" key="5">
    <source>
        <dbReference type="ARBA" id="ARBA00023242"/>
    </source>
</evidence>
<keyword evidence="4" id="KW-0804">Transcription</keyword>
<reference evidence="7 8" key="1">
    <citation type="journal article" date="2019" name="Genome Biol. Evol.">
        <title>Insights into the evolution of the New World diploid cottons (Gossypium, subgenus Houzingenia) based on genome sequencing.</title>
        <authorList>
            <person name="Grover C.E."/>
            <person name="Arick M.A. 2nd"/>
            <person name="Thrash A."/>
            <person name="Conover J.L."/>
            <person name="Sanders W.S."/>
            <person name="Peterson D.G."/>
            <person name="Frelichowski J.E."/>
            <person name="Scheffler J.A."/>
            <person name="Scheffler B.E."/>
            <person name="Wendel J.F."/>
        </authorList>
    </citation>
    <scope>NUCLEOTIDE SEQUENCE [LARGE SCALE GENOMIC DNA]</scope>
    <source>
        <strain evidence="7">185</strain>
        <tissue evidence="7">Leaf</tissue>
    </source>
</reference>
<gene>
    <name evidence="7" type="ORF">Goari_020543</name>
</gene>